<evidence type="ECO:0008006" key="3">
    <source>
        <dbReference type="Google" id="ProtNLM"/>
    </source>
</evidence>
<dbReference type="RefSeq" id="WP_207989699.1">
    <property type="nucleotide sequence ID" value="NZ_CP071794.1"/>
</dbReference>
<keyword evidence="2" id="KW-1185">Reference proteome</keyword>
<reference evidence="1 2" key="1">
    <citation type="submission" date="2021-03" db="EMBL/GenBank/DDBJ databases">
        <title>Complete genome of Parasphingorhabdus_sp.JHSY0214.</title>
        <authorList>
            <person name="Yoo J.H."/>
            <person name="Bae J.W."/>
        </authorList>
    </citation>
    <scope>NUCLEOTIDE SEQUENCE [LARGE SCALE GENOMIC DNA]</scope>
    <source>
        <strain evidence="1 2">JHSY0214</strain>
    </source>
</reference>
<gene>
    <name evidence="1" type="ORF">J4G78_07265</name>
</gene>
<dbReference type="Proteomes" id="UP000663923">
    <property type="component" value="Chromosome"/>
</dbReference>
<accession>A0ABX7T947</accession>
<dbReference type="EMBL" id="CP071794">
    <property type="protein sequence ID" value="QTD57322.1"/>
    <property type="molecule type" value="Genomic_DNA"/>
</dbReference>
<sequence>MRLDSRDSNRSHVDVREASVEHFGDGWDALLGIGSVFWGVTESRHLVNIVNQIDGLEDIDEESFLGQPMIRIGTQRDWGRLDVFVMSGFRERSVPSARARLRSPILVVDEARFDSGAEEFALDLAGRYSHTLGDWDIALSGFYGTSREPVFEQIAGTDNLRPFYDRIGQIGVEAQYTSGAWLWKFEGIQRAGYGETFQAAVGGFEYTLYQAFASSTDVGILAEYLYDNRSESAPVTVFNNDLFLGTRMALNDTQDSSLLVGSVFDLENGSTSIRLEAERRLGENFQFEVEGQFFANADAIDPLRVFNEDDYITLRLTCFF</sequence>
<organism evidence="1 2">
    <name type="scientific">Parasphingorhabdus cellanae</name>
    <dbReference type="NCBI Taxonomy" id="2806553"/>
    <lineage>
        <taxon>Bacteria</taxon>
        <taxon>Pseudomonadati</taxon>
        <taxon>Pseudomonadota</taxon>
        <taxon>Alphaproteobacteria</taxon>
        <taxon>Sphingomonadales</taxon>
        <taxon>Sphingomonadaceae</taxon>
        <taxon>Parasphingorhabdus</taxon>
    </lineage>
</organism>
<evidence type="ECO:0000313" key="2">
    <source>
        <dbReference type="Proteomes" id="UP000663923"/>
    </source>
</evidence>
<evidence type="ECO:0000313" key="1">
    <source>
        <dbReference type="EMBL" id="QTD57322.1"/>
    </source>
</evidence>
<protein>
    <recommendedName>
        <fullName evidence="3">Alginate export domain-containing protein</fullName>
    </recommendedName>
</protein>
<proteinExistence type="predicted"/>
<name>A0ABX7T947_9SPHN</name>